<evidence type="ECO:0000256" key="4">
    <source>
        <dbReference type="ARBA" id="ARBA00022692"/>
    </source>
</evidence>
<evidence type="ECO:0000256" key="1">
    <source>
        <dbReference type="ARBA" id="ARBA00004162"/>
    </source>
</evidence>
<comment type="similarity">
    <text evidence="2">Belongs to the MotB family.</text>
</comment>
<sequence>MAKEKKCVDGSLCGTKAAPSWLTTFGDLMALLLTFFVLLLSFSTTSQEDFENAIGSLQGALGVLDGEPIMSSPIKLHVPIVKGSITDPRPTLKDAKAELEEELTAEGQQENVEVIQGPEGVTIRIKDGVLFEVGRADIRDEFASTLSRIGAVINGLGNEVVIEGHTDNVPISNDEFPDNHHLSGARALQVLDHFANEVGIEQDRLAFAGF</sequence>
<evidence type="ECO:0000256" key="6">
    <source>
        <dbReference type="ARBA" id="ARBA00023136"/>
    </source>
</evidence>
<dbReference type="Gene3D" id="3.30.1330.60">
    <property type="entry name" value="OmpA-like domain"/>
    <property type="match status" value="1"/>
</dbReference>
<dbReference type="PANTHER" id="PTHR30329:SF21">
    <property type="entry name" value="LIPOPROTEIN YIAD-RELATED"/>
    <property type="match status" value="1"/>
</dbReference>
<dbReference type="Pfam" id="PF13677">
    <property type="entry name" value="MotB_plug"/>
    <property type="match status" value="1"/>
</dbReference>
<protein>
    <recommendedName>
        <fullName evidence="8">OmpA-like domain-containing protein</fullName>
    </recommendedName>
</protein>
<dbReference type="PANTHER" id="PTHR30329">
    <property type="entry name" value="STATOR ELEMENT OF FLAGELLAR MOTOR COMPLEX"/>
    <property type="match status" value="1"/>
</dbReference>
<dbReference type="EMBL" id="UINC01150915">
    <property type="protein sequence ID" value="SVD44227.1"/>
    <property type="molecule type" value="Genomic_DNA"/>
</dbReference>
<evidence type="ECO:0000256" key="2">
    <source>
        <dbReference type="ARBA" id="ARBA00008914"/>
    </source>
</evidence>
<dbReference type="SUPFAM" id="SSF103088">
    <property type="entry name" value="OmpA-like"/>
    <property type="match status" value="1"/>
</dbReference>
<keyword evidence="5 7" id="KW-1133">Transmembrane helix</keyword>
<dbReference type="InterPro" id="IPR006665">
    <property type="entry name" value="OmpA-like"/>
</dbReference>
<proteinExistence type="inferred from homology"/>
<dbReference type="InterPro" id="IPR036737">
    <property type="entry name" value="OmpA-like_sf"/>
</dbReference>
<dbReference type="AlphaFoldDB" id="A0A382VCQ8"/>
<feature type="transmembrane region" description="Helical" evidence="7">
    <location>
        <begin position="21"/>
        <end position="42"/>
    </location>
</feature>
<dbReference type="GO" id="GO:0005886">
    <property type="term" value="C:plasma membrane"/>
    <property type="evidence" value="ECO:0007669"/>
    <property type="project" value="UniProtKB-SubCell"/>
</dbReference>
<dbReference type="InterPro" id="IPR025713">
    <property type="entry name" value="MotB-like_N_dom"/>
</dbReference>
<feature type="non-terminal residue" evidence="9">
    <location>
        <position position="210"/>
    </location>
</feature>
<keyword evidence="6 7" id="KW-0472">Membrane</keyword>
<evidence type="ECO:0000313" key="9">
    <source>
        <dbReference type="EMBL" id="SVD44227.1"/>
    </source>
</evidence>
<evidence type="ECO:0000256" key="5">
    <source>
        <dbReference type="ARBA" id="ARBA00022989"/>
    </source>
</evidence>
<reference evidence="9" key="1">
    <citation type="submission" date="2018-05" db="EMBL/GenBank/DDBJ databases">
        <authorList>
            <person name="Lanie J.A."/>
            <person name="Ng W.-L."/>
            <person name="Kazmierczak K.M."/>
            <person name="Andrzejewski T.M."/>
            <person name="Davidsen T.M."/>
            <person name="Wayne K.J."/>
            <person name="Tettelin H."/>
            <person name="Glass J.I."/>
            <person name="Rusch D."/>
            <person name="Podicherti R."/>
            <person name="Tsui H.-C.T."/>
            <person name="Winkler M.E."/>
        </authorList>
    </citation>
    <scope>NUCLEOTIDE SEQUENCE</scope>
</reference>
<evidence type="ECO:0000259" key="8">
    <source>
        <dbReference type="PROSITE" id="PS51123"/>
    </source>
</evidence>
<evidence type="ECO:0000256" key="7">
    <source>
        <dbReference type="SAM" id="Phobius"/>
    </source>
</evidence>
<name>A0A382VCQ8_9ZZZZ</name>
<accession>A0A382VCQ8</accession>
<evidence type="ECO:0000256" key="3">
    <source>
        <dbReference type="ARBA" id="ARBA00022475"/>
    </source>
</evidence>
<dbReference type="PROSITE" id="PS51123">
    <property type="entry name" value="OMPA_2"/>
    <property type="match status" value="1"/>
</dbReference>
<comment type="subcellular location">
    <subcellularLocation>
        <location evidence="1">Cell membrane</location>
        <topology evidence="1">Single-pass membrane protein</topology>
    </subcellularLocation>
</comment>
<feature type="domain" description="OmpA-like" evidence="8">
    <location>
        <begin position="118"/>
        <end position="210"/>
    </location>
</feature>
<dbReference type="InterPro" id="IPR050330">
    <property type="entry name" value="Bact_OuterMem_StrucFunc"/>
</dbReference>
<keyword evidence="3" id="KW-1003">Cell membrane</keyword>
<keyword evidence="4 7" id="KW-0812">Transmembrane</keyword>
<organism evidence="9">
    <name type="scientific">marine metagenome</name>
    <dbReference type="NCBI Taxonomy" id="408172"/>
    <lineage>
        <taxon>unclassified sequences</taxon>
        <taxon>metagenomes</taxon>
        <taxon>ecological metagenomes</taxon>
    </lineage>
</organism>
<dbReference type="Pfam" id="PF00691">
    <property type="entry name" value="OmpA"/>
    <property type="match status" value="1"/>
</dbReference>
<gene>
    <name evidence="9" type="ORF">METZ01_LOCUS397081</name>
</gene>